<evidence type="ECO:0000313" key="7">
    <source>
        <dbReference type="EMBL" id="RSL43666.1"/>
    </source>
</evidence>
<evidence type="ECO:0000256" key="3">
    <source>
        <dbReference type="ARBA" id="ARBA00022827"/>
    </source>
</evidence>
<dbReference type="InterPro" id="IPR012951">
    <property type="entry name" value="BBE"/>
</dbReference>
<keyword evidence="4" id="KW-0560">Oxidoreductase</keyword>
<accession>A0A428NS89</accession>
<evidence type="ECO:0000313" key="8">
    <source>
        <dbReference type="Proteomes" id="UP000288168"/>
    </source>
</evidence>
<organism evidence="7 8">
    <name type="scientific">Fusarium duplospermum</name>
    <dbReference type="NCBI Taxonomy" id="1325734"/>
    <lineage>
        <taxon>Eukaryota</taxon>
        <taxon>Fungi</taxon>
        <taxon>Dikarya</taxon>
        <taxon>Ascomycota</taxon>
        <taxon>Pezizomycotina</taxon>
        <taxon>Sordariomycetes</taxon>
        <taxon>Hypocreomycetidae</taxon>
        <taxon>Hypocreales</taxon>
        <taxon>Nectriaceae</taxon>
        <taxon>Fusarium</taxon>
        <taxon>Fusarium solani species complex</taxon>
    </lineage>
</organism>
<keyword evidence="3" id="KW-0274">FAD</keyword>
<gene>
    <name evidence="7" type="ORF">CEP54_014985</name>
</gene>
<dbReference type="STRING" id="1325734.A0A428NS89"/>
<dbReference type="Pfam" id="PF01565">
    <property type="entry name" value="FAD_binding_4"/>
    <property type="match status" value="1"/>
</dbReference>
<reference evidence="7 8" key="1">
    <citation type="submission" date="2017-06" db="EMBL/GenBank/DDBJ databases">
        <title>Comparative genomic analysis of Ambrosia Fusariam Clade fungi.</title>
        <authorList>
            <person name="Stajich J.E."/>
            <person name="Carrillo J."/>
            <person name="Kijimoto T."/>
            <person name="Eskalen A."/>
            <person name="O'Donnell K."/>
            <person name="Kasson M."/>
        </authorList>
    </citation>
    <scope>NUCLEOTIDE SEQUENCE [LARGE SCALE GENOMIC DNA]</scope>
    <source>
        <strain evidence="7 8">NRRL62584</strain>
    </source>
</reference>
<evidence type="ECO:0000256" key="5">
    <source>
        <dbReference type="SAM" id="MobiDB-lite"/>
    </source>
</evidence>
<name>A0A428NS89_9HYPO</name>
<dbReference type="GO" id="GO:0016491">
    <property type="term" value="F:oxidoreductase activity"/>
    <property type="evidence" value="ECO:0007669"/>
    <property type="project" value="UniProtKB-KW"/>
</dbReference>
<feature type="domain" description="FAD-binding PCMH-type" evidence="6">
    <location>
        <begin position="148"/>
        <end position="319"/>
    </location>
</feature>
<dbReference type="InterPro" id="IPR006094">
    <property type="entry name" value="Oxid_FAD_bind_N"/>
</dbReference>
<feature type="region of interest" description="Disordered" evidence="5">
    <location>
        <begin position="1"/>
        <end position="29"/>
    </location>
</feature>
<dbReference type="PROSITE" id="PS51387">
    <property type="entry name" value="FAD_PCMH"/>
    <property type="match status" value="1"/>
</dbReference>
<comment type="caution">
    <text evidence="7">The sequence shown here is derived from an EMBL/GenBank/DDBJ whole genome shotgun (WGS) entry which is preliminary data.</text>
</comment>
<dbReference type="SUPFAM" id="SSF56176">
    <property type="entry name" value="FAD-binding/transporter-associated domain-like"/>
    <property type="match status" value="1"/>
</dbReference>
<dbReference type="InterPro" id="IPR016169">
    <property type="entry name" value="FAD-bd_PCMH_sub2"/>
</dbReference>
<proteinExistence type="inferred from homology"/>
<evidence type="ECO:0000256" key="4">
    <source>
        <dbReference type="ARBA" id="ARBA00023002"/>
    </source>
</evidence>
<sequence length="593" mass="63597">MRSKASGVADSTVDPPSQTGASSSAGPSDLEWLPIRRQISSALNYRPANMIPPSASSLLALSAVVSTAWAATDPVLEPKNFDVADALLDLGVDVTEIPALAEDSKRSTAGCAAACKSLKFLYGDAAVETKGEVAYEAFTSSFWSANQGDVDPHCIFKPSKGKDVSVVVLLSRLTQCPFAAKSGGHAAMAGASSVEGGITISFMNMQGVSLSKDKKIASIEPGNTWGPVFEKLAKSDVTVIGGRLSNIGVGGLTTGGGISYFSNLYGWACDNVDSYEVVLANGAIVKASANKYKDLYWALRGGGNNFGLVVKFNLKTVPLPGGQMWGGNRLFTEDKFPELTKAVVGLVNNSPKDPKAGFWAVWGALNGTKIGLPTLYYSEPDGGDAEIWDEIDAITPVSDTTGNQEIGAWAKKNMEDAPIGLREMFYVISTKVDSGIVDFFKDLFFEKLPEVENIPGMFPSMVVQGITTPQLKKMQNNGGNALGLDAKDGPVLIVQLNAMWLNNSDDEVIYKWLSDIMRKTKDESKARGLDNDYVYMNYASQFQDVVTTYGAENKAKLKSISKKYDPQQVFQVLQPGYFKLEGAPVPNSGHFSH</sequence>
<dbReference type="AlphaFoldDB" id="A0A428NS89"/>
<keyword evidence="2" id="KW-0285">Flavoprotein</keyword>
<dbReference type="OrthoDB" id="2151789at2759"/>
<dbReference type="Proteomes" id="UP000288168">
    <property type="component" value="Unassembled WGS sequence"/>
</dbReference>
<dbReference type="GO" id="GO:0071949">
    <property type="term" value="F:FAD binding"/>
    <property type="evidence" value="ECO:0007669"/>
    <property type="project" value="InterPro"/>
</dbReference>
<comment type="similarity">
    <text evidence="1">Belongs to the oxygen-dependent FAD-linked oxidoreductase family.</text>
</comment>
<dbReference type="Gene3D" id="3.40.462.20">
    <property type="match status" value="1"/>
</dbReference>
<dbReference type="InterPro" id="IPR050416">
    <property type="entry name" value="FAD-linked_Oxidoreductase"/>
</dbReference>
<dbReference type="InterPro" id="IPR036318">
    <property type="entry name" value="FAD-bd_PCMH-like_sf"/>
</dbReference>
<protein>
    <recommendedName>
        <fullName evidence="6">FAD-binding PCMH-type domain-containing protein</fullName>
    </recommendedName>
</protein>
<dbReference type="PANTHER" id="PTHR42973">
    <property type="entry name" value="BINDING OXIDOREDUCTASE, PUTATIVE (AFU_ORTHOLOGUE AFUA_1G17690)-RELATED"/>
    <property type="match status" value="1"/>
</dbReference>
<dbReference type="EMBL" id="NKCI01000316">
    <property type="protein sequence ID" value="RSL43666.1"/>
    <property type="molecule type" value="Genomic_DNA"/>
</dbReference>
<dbReference type="PANTHER" id="PTHR42973:SF34">
    <property type="entry name" value="FAD BINDING DOMAIN PROTEIN (AFU_ORTHOLOGUE AFUA_3G02770)"/>
    <property type="match status" value="1"/>
</dbReference>
<evidence type="ECO:0000256" key="1">
    <source>
        <dbReference type="ARBA" id="ARBA00005466"/>
    </source>
</evidence>
<dbReference type="Gene3D" id="3.30.465.10">
    <property type="match status" value="1"/>
</dbReference>
<evidence type="ECO:0000256" key="2">
    <source>
        <dbReference type="ARBA" id="ARBA00022630"/>
    </source>
</evidence>
<feature type="compositionally biased region" description="Polar residues" evidence="5">
    <location>
        <begin position="14"/>
        <end position="26"/>
    </location>
</feature>
<keyword evidence="8" id="KW-1185">Reference proteome</keyword>
<dbReference type="Pfam" id="PF08031">
    <property type="entry name" value="BBE"/>
    <property type="match status" value="1"/>
</dbReference>
<evidence type="ECO:0000259" key="6">
    <source>
        <dbReference type="PROSITE" id="PS51387"/>
    </source>
</evidence>
<dbReference type="InterPro" id="IPR016166">
    <property type="entry name" value="FAD-bd_PCMH"/>
</dbReference>